<reference evidence="6" key="1">
    <citation type="journal article" date="2023" name="Insect Mol. Biol.">
        <title>Genome sequencing provides insights into the evolution of gene families encoding plant cell wall-degrading enzymes in longhorned beetles.</title>
        <authorList>
            <person name="Shin N.R."/>
            <person name="Okamura Y."/>
            <person name="Kirsch R."/>
            <person name="Pauchet Y."/>
        </authorList>
    </citation>
    <scope>NUCLEOTIDE SEQUENCE</scope>
    <source>
        <strain evidence="6">RBIC_L_NR</strain>
    </source>
</reference>
<evidence type="ECO:0000256" key="3">
    <source>
        <dbReference type="ARBA" id="ARBA00022525"/>
    </source>
</evidence>
<keyword evidence="5" id="KW-0325">Glycoprotein</keyword>
<dbReference type="Proteomes" id="UP001162156">
    <property type="component" value="Unassembled WGS sequence"/>
</dbReference>
<dbReference type="PANTHER" id="PTHR13234:SF8">
    <property type="entry name" value="GAMMA-INTERFERON-INDUCIBLE LYSOSOMAL THIOL REDUCTASE"/>
    <property type="match status" value="1"/>
</dbReference>
<evidence type="ECO:0000256" key="4">
    <source>
        <dbReference type="ARBA" id="ARBA00022729"/>
    </source>
</evidence>
<gene>
    <name evidence="6" type="ORF">NQ314_011082</name>
</gene>
<sequence>MEKLNIKKVHGKWQLTCQHGPKECYANKIQACLLGQNYTQSENMYFVGCLMSTDRPERNSNARKCAQKVSLSWKTIKACARGSGGDELFAHFGDITNNLDPPLEYVPHILFNGVHNETLEDSARENFLKTVCTLFEQKPNGC</sequence>
<dbReference type="Pfam" id="PF03227">
    <property type="entry name" value="GILT"/>
    <property type="match status" value="1"/>
</dbReference>
<protein>
    <recommendedName>
        <fullName evidence="8">Gamma-interferon-inducible lysosomal thiol reductase</fullName>
    </recommendedName>
</protein>
<evidence type="ECO:0000313" key="7">
    <source>
        <dbReference type="Proteomes" id="UP001162156"/>
    </source>
</evidence>
<dbReference type="PANTHER" id="PTHR13234">
    <property type="entry name" value="GAMMA-INTERFERON INDUCIBLE LYSOSOMAL THIOL REDUCTASE GILT"/>
    <property type="match status" value="1"/>
</dbReference>
<name>A0AAV8XKQ9_9CUCU</name>
<dbReference type="InterPro" id="IPR004911">
    <property type="entry name" value="Interferon-induced_GILT"/>
</dbReference>
<dbReference type="GO" id="GO:0016671">
    <property type="term" value="F:oxidoreductase activity, acting on a sulfur group of donors, disulfide as acceptor"/>
    <property type="evidence" value="ECO:0007669"/>
    <property type="project" value="InterPro"/>
</dbReference>
<evidence type="ECO:0000256" key="2">
    <source>
        <dbReference type="ARBA" id="ARBA00005679"/>
    </source>
</evidence>
<keyword evidence="4" id="KW-0732">Signal</keyword>
<keyword evidence="3" id="KW-0964">Secreted</keyword>
<keyword evidence="7" id="KW-1185">Reference proteome</keyword>
<proteinExistence type="inferred from homology"/>
<dbReference type="EMBL" id="JANEYF010003070">
    <property type="protein sequence ID" value="KAJ8939585.1"/>
    <property type="molecule type" value="Genomic_DNA"/>
</dbReference>
<organism evidence="6 7">
    <name type="scientific">Rhamnusium bicolor</name>
    <dbReference type="NCBI Taxonomy" id="1586634"/>
    <lineage>
        <taxon>Eukaryota</taxon>
        <taxon>Metazoa</taxon>
        <taxon>Ecdysozoa</taxon>
        <taxon>Arthropoda</taxon>
        <taxon>Hexapoda</taxon>
        <taxon>Insecta</taxon>
        <taxon>Pterygota</taxon>
        <taxon>Neoptera</taxon>
        <taxon>Endopterygota</taxon>
        <taxon>Coleoptera</taxon>
        <taxon>Polyphaga</taxon>
        <taxon>Cucujiformia</taxon>
        <taxon>Chrysomeloidea</taxon>
        <taxon>Cerambycidae</taxon>
        <taxon>Lepturinae</taxon>
        <taxon>Rhagiini</taxon>
        <taxon>Rhamnusium</taxon>
    </lineage>
</organism>
<dbReference type="GO" id="GO:0005576">
    <property type="term" value="C:extracellular region"/>
    <property type="evidence" value="ECO:0007669"/>
    <property type="project" value="UniProtKB-SubCell"/>
</dbReference>
<evidence type="ECO:0000256" key="1">
    <source>
        <dbReference type="ARBA" id="ARBA00004613"/>
    </source>
</evidence>
<accession>A0AAV8XKQ9</accession>
<evidence type="ECO:0000313" key="6">
    <source>
        <dbReference type="EMBL" id="KAJ8939585.1"/>
    </source>
</evidence>
<dbReference type="AlphaFoldDB" id="A0AAV8XKQ9"/>
<evidence type="ECO:0000256" key="5">
    <source>
        <dbReference type="ARBA" id="ARBA00023180"/>
    </source>
</evidence>
<comment type="subcellular location">
    <subcellularLocation>
        <location evidence="1">Secreted</location>
    </subcellularLocation>
</comment>
<evidence type="ECO:0008006" key="8">
    <source>
        <dbReference type="Google" id="ProtNLM"/>
    </source>
</evidence>
<comment type="caution">
    <text evidence="6">The sequence shown here is derived from an EMBL/GenBank/DDBJ whole genome shotgun (WGS) entry which is preliminary data.</text>
</comment>
<comment type="similarity">
    <text evidence="2">Belongs to the GILT family.</text>
</comment>